<name>A0A368GK62_ANCCA</name>
<protein>
    <submittedName>
        <fullName evidence="1">Uncharacterized protein</fullName>
    </submittedName>
</protein>
<dbReference type="EMBL" id="JOJR01000121">
    <property type="protein sequence ID" value="RCN44744.1"/>
    <property type="molecule type" value="Genomic_DNA"/>
</dbReference>
<accession>A0A368GK62</accession>
<sequence>MNDEQMDAFANDCMTKIGALLDEGLMLDVKARKVMGKELRNYETQAIVFEDKGLEVARASFITFTLFFILLEHSLKSCFLSMTVCFSSYLFYQSTLPRRS</sequence>
<dbReference type="STRING" id="29170.A0A368GK62"/>
<dbReference type="AlphaFoldDB" id="A0A368GK62"/>
<keyword evidence="2" id="KW-1185">Reference proteome</keyword>
<dbReference type="OrthoDB" id="24683at2759"/>
<organism evidence="1 2">
    <name type="scientific">Ancylostoma caninum</name>
    <name type="common">Dog hookworm</name>
    <dbReference type="NCBI Taxonomy" id="29170"/>
    <lineage>
        <taxon>Eukaryota</taxon>
        <taxon>Metazoa</taxon>
        <taxon>Ecdysozoa</taxon>
        <taxon>Nematoda</taxon>
        <taxon>Chromadorea</taxon>
        <taxon>Rhabditida</taxon>
        <taxon>Rhabditina</taxon>
        <taxon>Rhabditomorpha</taxon>
        <taxon>Strongyloidea</taxon>
        <taxon>Ancylostomatidae</taxon>
        <taxon>Ancylostomatinae</taxon>
        <taxon>Ancylostoma</taxon>
    </lineage>
</organism>
<evidence type="ECO:0000313" key="2">
    <source>
        <dbReference type="Proteomes" id="UP000252519"/>
    </source>
</evidence>
<comment type="caution">
    <text evidence="1">The sequence shown here is derived from an EMBL/GenBank/DDBJ whole genome shotgun (WGS) entry which is preliminary data.</text>
</comment>
<proteinExistence type="predicted"/>
<gene>
    <name evidence="1" type="ORF">ANCCAN_09259</name>
</gene>
<reference evidence="1 2" key="1">
    <citation type="submission" date="2014-10" db="EMBL/GenBank/DDBJ databases">
        <title>Draft genome of the hookworm Ancylostoma caninum.</title>
        <authorList>
            <person name="Mitreva M."/>
        </authorList>
    </citation>
    <scope>NUCLEOTIDE SEQUENCE [LARGE SCALE GENOMIC DNA]</scope>
    <source>
        <strain evidence="1 2">Baltimore</strain>
    </source>
</reference>
<dbReference type="Proteomes" id="UP000252519">
    <property type="component" value="Unassembled WGS sequence"/>
</dbReference>
<evidence type="ECO:0000313" key="1">
    <source>
        <dbReference type="EMBL" id="RCN44744.1"/>
    </source>
</evidence>